<organism evidence="2 3">
    <name type="scientific">Knipowitschia caucasica</name>
    <name type="common">Caucasian dwarf goby</name>
    <name type="synonym">Pomatoschistus caucasicus</name>
    <dbReference type="NCBI Taxonomy" id="637954"/>
    <lineage>
        <taxon>Eukaryota</taxon>
        <taxon>Metazoa</taxon>
        <taxon>Chordata</taxon>
        <taxon>Craniata</taxon>
        <taxon>Vertebrata</taxon>
        <taxon>Euteleostomi</taxon>
        <taxon>Actinopterygii</taxon>
        <taxon>Neopterygii</taxon>
        <taxon>Teleostei</taxon>
        <taxon>Neoteleostei</taxon>
        <taxon>Acanthomorphata</taxon>
        <taxon>Gobiaria</taxon>
        <taxon>Gobiiformes</taxon>
        <taxon>Gobioidei</taxon>
        <taxon>Gobiidae</taxon>
        <taxon>Gobiinae</taxon>
        <taxon>Knipowitschia</taxon>
    </lineage>
</organism>
<evidence type="ECO:0000313" key="3">
    <source>
        <dbReference type="Proteomes" id="UP001497482"/>
    </source>
</evidence>
<feature type="region of interest" description="Disordered" evidence="1">
    <location>
        <begin position="29"/>
        <end position="76"/>
    </location>
</feature>
<gene>
    <name evidence="2" type="ORF">KC01_LOCUS16515</name>
</gene>
<sequence length="91" mass="10137">MSEAVQPAIFWGLCVRRCPLETYGASPENIQIQAGRGQRDSPERRAQDWGESSAVRGKTRRALQPPVGLEPEPKHQKFTCLSAAEKTRNGF</sequence>
<dbReference type="Proteomes" id="UP001497482">
    <property type="component" value="Chromosome 17"/>
</dbReference>
<name>A0AAV2KEV4_KNICA</name>
<keyword evidence="3" id="KW-1185">Reference proteome</keyword>
<feature type="compositionally biased region" description="Basic and acidic residues" evidence="1">
    <location>
        <begin position="37"/>
        <end position="48"/>
    </location>
</feature>
<accession>A0AAV2KEV4</accession>
<evidence type="ECO:0000256" key="1">
    <source>
        <dbReference type="SAM" id="MobiDB-lite"/>
    </source>
</evidence>
<evidence type="ECO:0000313" key="2">
    <source>
        <dbReference type="EMBL" id="CAL1586459.1"/>
    </source>
</evidence>
<dbReference type="AlphaFoldDB" id="A0AAV2KEV4"/>
<protein>
    <submittedName>
        <fullName evidence="2">Uncharacterized protein</fullName>
    </submittedName>
</protein>
<proteinExistence type="predicted"/>
<dbReference type="EMBL" id="OZ035839">
    <property type="protein sequence ID" value="CAL1586459.1"/>
    <property type="molecule type" value="Genomic_DNA"/>
</dbReference>
<reference evidence="2 3" key="1">
    <citation type="submission" date="2024-04" db="EMBL/GenBank/DDBJ databases">
        <authorList>
            <person name="Waldvogel A.-M."/>
            <person name="Schoenle A."/>
        </authorList>
    </citation>
    <scope>NUCLEOTIDE SEQUENCE [LARGE SCALE GENOMIC DNA]</scope>
</reference>